<evidence type="ECO:0000256" key="8">
    <source>
        <dbReference type="ARBA" id="ARBA00022842"/>
    </source>
</evidence>
<dbReference type="GO" id="GO:0004660">
    <property type="term" value="F:protein farnesyltransferase activity"/>
    <property type="evidence" value="ECO:0007669"/>
    <property type="project" value="UniProtKB-EC"/>
</dbReference>
<proteinExistence type="inferred from homology"/>
<dbReference type="EMBL" id="CAJVPJ010000618">
    <property type="protein sequence ID" value="CAG8543223.1"/>
    <property type="molecule type" value="Genomic_DNA"/>
</dbReference>
<dbReference type="GO" id="GO:0005965">
    <property type="term" value="C:protein farnesyltransferase complex"/>
    <property type="evidence" value="ECO:0007669"/>
    <property type="project" value="TreeGrafter"/>
</dbReference>
<evidence type="ECO:0000256" key="7">
    <source>
        <dbReference type="ARBA" id="ARBA00022737"/>
    </source>
</evidence>
<dbReference type="OrthoDB" id="10255768at2759"/>
<feature type="region of interest" description="Disordered" evidence="14">
    <location>
        <begin position="1"/>
        <end position="24"/>
    </location>
</feature>
<evidence type="ECO:0000256" key="13">
    <source>
        <dbReference type="ARBA" id="ARBA00043219"/>
    </source>
</evidence>
<feature type="compositionally biased region" description="Polar residues" evidence="14">
    <location>
        <begin position="1"/>
        <end position="13"/>
    </location>
</feature>
<evidence type="ECO:0000256" key="11">
    <source>
        <dbReference type="ARBA" id="ARBA00042436"/>
    </source>
</evidence>
<dbReference type="Proteomes" id="UP000789572">
    <property type="component" value="Unassembled WGS sequence"/>
</dbReference>
<evidence type="ECO:0000256" key="3">
    <source>
        <dbReference type="ARBA" id="ARBA00012700"/>
    </source>
</evidence>
<dbReference type="GO" id="GO:0004662">
    <property type="term" value="F:CAAX-protein geranylgeranyltransferase activity"/>
    <property type="evidence" value="ECO:0007669"/>
    <property type="project" value="UniProtKB-EC"/>
</dbReference>
<evidence type="ECO:0000256" key="2">
    <source>
        <dbReference type="ARBA" id="ARBA00006734"/>
    </source>
</evidence>
<keyword evidence="6" id="KW-0808">Transferase</keyword>
<evidence type="ECO:0000256" key="12">
    <source>
        <dbReference type="ARBA" id="ARBA00043086"/>
    </source>
</evidence>
<dbReference type="PANTHER" id="PTHR11129:SF1">
    <property type="entry name" value="PROTEIN FARNESYLTRANSFERASE_GERANYLGERANYLTRANSFERASE TYPE-1 SUBUNIT ALPHA"/>
    <property type="match status" value="1"/>
</dbReference>
<evidence type="ECO:0000256" key="4">
    <source>
        <dbReference type="ARBA" id="ARBA00012702"/>
    </source>
</evidence>
<dbReference type="Pfam" id="PF01239">
    <property type="entry name" value="PPTA"/>
    <property type="match status" value="5"/>
</dbReference>
<comment type="cofactor">
    <cofactor evidence="1">
        <name>Mg(2+)</name>
        <dbReference type="ChEBI" id="CHEBI:18420"/>
    </cofactor>
</comment>
<dbReference type="EC" id="2.5.1.58" evidence="4"/>
<keyword evidence="16" id="KW-1185">Reference proteome</keyword>
<comment type="similarity">
    <text evidence="2">Belongs to the protein prenyltransferase subunit alpha family.</text>
</comment>
<dbReference type="Gene3D" id="1.25.40.120">
    <property type="entry name" value="Protein prenylyltransferase"/>
    <property type="match status" value="1"/>
</dbReference>
<dbReference type="SUPFAM" id="SSF48439">
    <property type="entry name" value="Protein prenylyltransferase"/>
    <property type="match status" value="1"/>
</dbReference>
<evidence type="ECO:0000313" key="16">
    <source>
        <dbReference type="Proteomes" id="UP000789572"/>
    </source>
</evidence>
<organism evidence="15 16">
    <name type="scientific">Paraglomus occultum</name>
    <dbReference type="NCBI Taxonomy" id="144539"/>
    <lineage>
        <taxon>Eukaryota</taxon>
        <taxon>Fungi</taxon>
        <taxon>Fungi incertae sedis</taxon>
        <taxon>Mucoromycota</taxon>
        <taxon>Glomeromycotina</taxon>
        <taxon>Glomeromycetes</taxon>
        <taxon>Paraglomerales</taxon>
        <taxon>Paraglomeraceae</taxon>
        <taxon>Paraglomus</taxon>
    </lineage>
</organism>
<evidence type="ECO:0000256" key="10">
    <source>
        <dbReference type="ARBA" id="ARBA00041392"/>
    </source>
</evidence>
<keyword evidence="8" id="KW-0460">Magnesium</keyword>
<dbReference type="EC" id="2.5.1.59" evidence="3"/>
<gene>
    <name evidence="15" type="ORF">POCULU_LOCUS4643</name>
</gene>
<dbReference type="InterPro" id="IPR002088">
    <property type="entry name" value="Prenyl_trans_a"/>
</dbReference>
<evidence type="ECO:0000256" key="5">
    <source>
        <dbReference type="ARBA" id="ARBA00022602"/>
    </source>
</evidence>
<protein>
    <recommendedName>
        <fullName evidence="9">Protein farnesyltransferase/geranylgeranyltransferase type-1 subunit alpha</fullName>
        <ecNumber evidence="4">2.5.1.58</ecNumber>
        <ecNumber evidence="3">2.5.1.59</ecNumber>
    </recommendedName>
    <alternativeName>
        <fullName evidence="12">CAAX farnesyltransferase subunit alpha</fullName>
    </alternativeName>
    <alternativeName>
        <fullName evidence="11">FTase-alpha</fullName>
    </alternativeName>
    <alternativeName>
        <fullName evidence="10">Ras proteins prenyltransferase subunit alpha</fullName>
    </alternativeName>
    <alternativeName>
        <fullName evidence="13">Type I protein geranyl-geranyltransferase subunit alpha</fullName>
    </alternativeName>
</protein>
<evidence type="ECO:0000313" key="15">
    <source>
        <dbReference type="EMBL" id="CAG8543223.1"/>
    </source>
</evidence>
<evidence type="ECO:0000256" key="1">
    <source>
        <dbReference type="ARBA" id="ARBA00001946"/>
    </source>
</evidence>
<evidence type="ECO:0000256" key="6">
    <source>
        <dbReference type="ARBA" id="ARBA00022679"/>
    </source>
</evidence>
<keyword evidence="5" id="KW-0637">Prenyltransferase</keyword>
<keyword evidence="7" id="KW-0677">Repeat</keyword>
<dbReference type="PROSITE" id="PS51147">
    <property type="entry name" value="PFTA"/>
    <property type="match status" value="5"/>
</dbReference>
<evidence type="ECO:0000256" key="14">
    <source>
        <dbReference type="SAM" id="MobiDB-lite"/>
    </source>
</evidence>
<name>A0A9N9AUR5_9GLOM</name>
<accession>A0A9N9AUR5</accession>
<sequence length="305" mass="35849">MSLSPYDLQSNYGDVTPIDQDDGPSPIAPIAYSTEYSTAMSYFRALVRNNEMSKRALDLTSEIIKHNPAHYTVWNYRQQILFALNENLTAELDFIKRLARDNPKNYQLWYHRQVIVEKLSDCSNEVAFVNEVLDDDAKNYHAWSYRQWINTHFNLWDDELPFIDKLLNDDVRNNSAWNYRYFVVFHDPDVAEENLIESEINYTMEKIRQTPNNISPWNYLRGILEKSSRDIQELESFCKEFTDNDINSPHAMGWLVDIYGNRAKNGDEQAKEDAIKICESLANTHDTIRKAYWEYRKDELATPSS</sequence>
<reference evidence="15" key="1">
    <citation type="submission" date="2021-06" db="EMBL/GenBank/DDBJ databases">
        <authorList>
            <person name="Kallberg Y."/>
            <person name="Tangrot J."/>
            <person name="Rosling A."/>
        </authorList>
    </citation>
    <scope>NUCLEOTIDE SEQUENCE</scope>
    <source>
        <strain evidence="15">IA702</strain>
    </source>
</reference>
<dbReference type="GO" id="GO:0005953">
    <property type="term" value="C:CAAX-protein geranylgeranyltransferase complex"/>
    <property type="evidence" value="ECO:0007669"/>
    <property type="project" value="TreeGrafter"/>
</dbReference>
<evidence type="ECO:0000256" key="9">
    <source>
        <dbReference type="ARBA" id="ARBA00040965"/>
    </source>
</evidence>
<dbReference type="AlphaFoldDB" id="A0A9N9AUR5"/>
<comment type="caution">
    <text evidence="15">The sequence shown here is derived from an EMBL/GenBank/DDBJ whole genome shotgun (WGS) entry which is preliminary data.</text>
</comment>
<dbReference type="PANTHER" id="PTHR11129">
    <property type="entry name" value="PROTEIN FARNESYLTRANSFERASE ALPHA SUBUNIT/RAB GERANYLGERANYL TRANSFERASE ALPHA SUBUNIT"/>
    <property type="match status" value="1"/>
</dbReference>